<evidence type="ECO:0008006" key="3">
    <source>
        <dbReference type="Google" id="ProtNLM"/>
    </source>
</evidence>
<sequence length="73" mass="7980">MTERIIGQTKTVGFQVGVRRTLPITQEKAWQLVSSPEGLALWLGEGGCIHLHPGAQYQTDLGAGEIRIVKPLQ</sequence>
<proteinExistence type="predicted"/>
<evidence type="ECO:0000313" key="2">
    <source>
        <dbReference type="Proteomes" id="UP001596022"/>
    </source>
</evidence>
<gene>
    <name evidence="1" type="ORF">ACFO4N_12375</name>
</gene>
<protein>
    <recommendedName>
        <fullName evidence="3">Activator of Hsp90 ATPase-like protein</fullName>
    </recommendedName>
</protein>
<dbReference type="Proteomes" id="UP001596022">
    <property type="component" value="Unassembled WGS sequence"/>
</dbReference>
<reference evidence="2" key="1">
    <citation type="journal article" date="2019" name="Int. J. Syst. Evol. Microbiol.">
        <title>The Global Catalogue of Microorganisms (GCM) 10K type strain sequencing project: providing services to taxonomists for standard genome sequencing and annotation.</title>
        <authorList>
            <consortium name="The Broad Institute Genomics Platform"/>
            <consortium name="The Broad Institute Genome Sequencing Center for Infectious Disease"/>
            <person name="Wu L."/>
            <person name="Ma J."/>
        </authorList>
    </citation>
    <scope>NUCLEOTIDE SEQUENCE [LARGE SCALE GENOMIC DNA]</scope>
    <source>
        <strain evidence="2">CGMCC 1.16306</strain>
    </source>
</reference>
<name>A0ABV9GMS7_9BACL</name>
<dbReference type="InterPro" id="IPR023393">
    <property type="entry name" value="START-like_dom_sf"/>
</dbReference>
<accession>A0ABV9GMS7</accession>
<dbReference type="RefSeq" id="WP_376846604.1">
    <property type="nucleotide sequence ID" value="NZ_JBHSFW010000009.1"/>
</dbReference>
<dbReference type="EMBL" id="JBHSFW010000009">
    <property type="protein sequence ID" value="MFC4619508.1"/>
    <property type="molecule type" value="Genomic_DNA"/>
</dbReference>
<keyword evidence="2" id="KW-1185">Reference proteome</keyword>
<dbReference type="SUPFAM" id="SSF55961">
    <property type="entry name" value="Bet v1-like"/>
    <property type="match status" value="1"/>
</dbReference>
<organism evidence="1 2">
    <name type="scientific">Camelliibacillus cellulosilyticus</name>
    <dbReference type="NCBI Taxonomy" id="2174486"/>
    <lineage>
        <taxon>Bacteria</taxon>
        <taxon>Bacillati</taxon>
        <taxon>Bacillota</taxon>
        <taxon>Bacilli</taxon>
        <taxon>Bacillales</taxon>
        <taxon>Sporolactobacillaceae</taxon>
        <taxon>Camelliibacillus</taxon>
    </lineage>
</organism>
<evidence type="ECO:0000313" key="1">
    <source>
        <dbReference type="EMBL" id="MFC4619508.1"/>
    </source>
</evidence>
<dbReference type="Gene3D" id="3.30.530.20">
    <property type="match status" value="1"/>
</dbReference>
<comment type="caution">
    <text evidence="1">The sequence shown here is derived from an EMBL/GenBank/DDBJ whole genome shotgun (WGS) entry which is preliminary data.</text>
</comment>